<proteinExistence type="predicted"/>
<comment type="subcellular location">
    <subcellularLocation>
        <location evidence="1">Nucleus</location>
    </subcellularLocation>
</comment>
<dbReference type="FunFam" id="1.10.10.60:FF:000107">
    <property type="entry name" value="MYB transcription factor"/>
    <property type="match status" value="1"/>
</dbReference>
<dbReference type="PROSITE" id="PS51294">
    <property type="entry name" value="HTH_MYB"/>
    <property type="match status" value="2"/>
</dbReference>
<evidence type="ECO:0000256" key="3">
    <source>
        <dbReference type="ARBA" id="ARBA00023015"/>
    </source>
</evidence>
<feature type="domain" description="Myb-like" evidence="8">
    <location>
        <begin position="66"/>
        <end position="116"/>
    </location>
</feature>
<dbReference type="GO" id="GO:0003824">
    <property type="term" value="F:catalytic activity"/>
    <property type="evidence" value="ECO:0007669"/>
    <property type="project" value="InterPro"/>
</dbReference>
<dbReference type="SUPFAM" id="SSF46689">
    <property type="entry name" value="Homeodomain-like"/>
    <property type="match status" value="1"/>
</dbReference>
<keyword evidence="2" id="KW-0677">Repeat</keyword>
<keyword evidence="11" id="KW-1185">Reference proteome</keyword>
<evidence type="ECO:0000256" key="6">
    <source>
        <dbReference type="ARBA" id="ARBA00023242"/>
    </source>
</evidence>
<dbReference type="PROSITE" id="PS00175">
    <property type="entry name" value="PG_MUTASE"/>
    <property type="match status" value="1"/>
</dbReference>
<evidence type="ECO:0000313" key="11">
    <source>
        <dbReference type="Proteomes" id="UP001054252"/>
    </source>
</evidence>
<feature type="domain" description="HTH myb-type" evidence="9">
    <location>
        <begin position="70"/>
        <end position="120"/>
    </location>
</feature>
<evidence type="ECO:0000259" key="9">
    <source>
        <dbReference type="PROSITE" id="PS51294"/>
    </source>
</evidence>
<dbReference type="InterPro" id="IPR009057">
    <property type="entry name" value="Homeodomain-like_sf"/>
</dbReference>
<organism evidence="10 11">
    <name type="scientific">Rubroshorea leprosula</name>
    <dbReference type="NCBI Taxonomy" id="152421"/>
    <lineage>
        <taxon>Eukaryota</taxon>
        <taxon>Viridiplantae</taxon>
        <taxon>Streptophyta</taxon>
        <taxon>Embryophyta</taxon>
        <taxon>Tracheophyta</taxon>
        <taxon>Spermatophyta</taxon>
        <taxon>Magnoliopsida</taxon>
        <taxon>eudicotyledons</taxon>
        <taxon>Gunneridae</taxon>
        <taxon>Pentapetalae</taxon>
        <taxon>rosids</taxon>
        <taxon>malvids</taxon>
        <taxon>Malvales</taxon>
        <taxon>Dipterocarpaceae</taxon>
        <taxon>Rubroshorea</taxon>
    </lineage>
</organism>
<evidence type="ECO:0000256" key="4">
    <source>
        <dbReference type="ARBA" id="ARBA00023125"/>
    </source>
</evidence>
<dbReference type="InterPro" id="IPR001345">
    <property type="entry name" value="PG/BPGM_mutase_AS"/>
</dbReference>
<dbReference type="InterPro" id="IPR017930">
    <property type="entry name" value="Myb_dom"/>
</dbReference>
<dbReference type="Gene3D" id="1.10.10.60">
    <property type="entry name" value="Homeodomain-like"/>
    <property type="match status" value="2"/>
</dbReference>
<accession>A0AAV5KG61</accession>
<evidence type="ECO:0000259" key="8">
    <source>
        <dbReference type="PROSITE" id="PS50090"/>
    </source>
</evidence>
<dbReference type="InterPro" id="IPR044676">
    <property type="entry name" value="EOBI/EOBII-like_plant"/>
</dbReference>
<evidence type="ECO:0000256" key="5">
    <source>
        <dbReference type="ARBA" id="ARBA00023163"/>
    </source>
</evidence>
<dbReference type="PANTHER" id="PTHR45675:SF117">
    <property type="entry name" value="MYB-RELATED PROTEIN MYBAS2-LIKE"/>
    <property type="match status" value="1"/>
</dbReference>
<dbReference type="InterPro" id="IPR001005">
    <property type="entry name" value="SANT/Myb"/>
</dbReference>
<name>A0AAV5KG61_9ROSI</name>
<gene>
    <name evidence="10" type="ORF">SLEP1_g33272</name>
</gene>
<dbReference type="SMART" id="SM00717">
    <property type="entry name" value="SANT"/>
    <property type="match status" value="2"/>
</dbReference>
<dbReference type="EMBL" id="BPVZ01000063">
    <property type="protein sequence ID" value="GKV23563.1"/>
    <property type="molecule type" value="Genomic_DNA"/>
</dbReference>
<comment type="caution">
    <text evidence="10">The sequence shown here is derived from an EMBL/GenBank/DDBJ whole genome shotgun (WGS) entry which is preliminary data.</text>
</comment>
<dbReference type="GO" id="GO:0003700">
    <property type="term" value="F:DNA-binding transcription factor activity"/>
    <property type="evidence" value="ECO:0007669"/>
    <property type="project" value="InterPro"/>
</dbReference>
<dbReference type="PANTHER" id="PTHR45675">
    <property type="entry name" value="MYB TRANSCRIPTION FACTOR-RELATED-RELATED"/>
    <property type="match status" value="1"/>
</dbReference>
<evidence type="ECO:0000256" key="7">
    <source>
        <dbReference type="SAM" id="MobiDB-lite"/>
    </source>
</evidence>
<dbReference type="AlphaFoldDB" id="A0AAV5KG61"/>
<feature type="region of interest" description="Disordered" evidence="7">
    <location>
        <begin position="151"/>
        <end position="196"/>
    </location>
</feature>
<evidence type="ECO:0000256" key="2">
    <source>
        <dbReference type="ARBA" id="ARBA00022737"/>
    </source>
</evidence>
<feature type="domain" description="Myb-like" evidence="8">
    <location>
        <begin position="13"/>
        <end position="65"/>
    </location>
</feature>
<keyword evidence="5" id="KW-0804">Transcription</keyword>
<keyword evidence="3" id="KW-0805">Transcription regulation</keyword>
<keyword evidence="6" id="KW-0539">Nucleus</keyword>
<feature type="compositionally biased region" description="Low complexity" evidence="7">
    <location>
        <begin position="151"/>
        <end position="174"/>
    </location>
</feature>
<reference evidence="10 11" key="1">
    <citation type="journal article" date="2021" name="Commun. Biol.">
        <title>The genome of Shorea leprosula (Dipterocarpaceae) highlights the ecological relevance of drought in aseasonal tropical rainforests.</title>
        <authorList>
            <person name="Ng K.K.S."/>
            <person name="Kobayashi M.J."/>
            <person name="Fawcett J.A."/>
            <person name="Hatakeyama M."/>
            <person name="Paape T."/>
            <person name="Ng C.H."/>
            <person name="Ang C.C."/>
            <person name="Tnah L.H."/>
            <person name="Lee C.T."/>
            <person name="Nishiyama T."/>
            <person name="Sese J."/>
            <person name="O'Brien M.J."/>
            <person name="Copetti D."/>
            <person name="Mohd Noor M.I."/>
            <person name="Ong R.C."/>
            <person name="Putra M."/>
            <person name="Sireger I.Z."/>
            <person name="Indrioko S."/>
            <person name="Kosugi Y."/>
            <person name="Izuno A."/>
            <person name="Isagi Y."/>
            <person name="Lee S.L."/>
            <person name="Shimizu K.K."/>
        </authorList>
    </citation>
    <scope>NUCLEOTIDE SEQUENCE [LARGE SCALE GENOMIC DNA]</scope>
    <source>
        <strain evidence="10">214</strain>
    </source>
</reference>
<evidence type="ECO:0000256" key="1">
    <source>
        <dbReference type="ARBA" id="ARBA00004123"/>
    </source>
</evidence>
<dbReference type="GO" id="GO:0005634">
    <property type="term" value="C:nucleus"/>
    <property type="evidence" value="ECO:0007669"/>
    <property type="project" value="UniProtKB-SubCell"/>
</dbReference>
<dbReference type="PROSITE" id="PS50090">
    <property type="entry name" value="MYB_LIKE"/>
    <property type="match status" value="2"/>
</dbReference>
<feature type="compositionally biased region" description="Polar residues" evidence="7">
    <location>
        <begin position="175"/>
        <end position="196"/>
    </location>
</feature>
<dbReference type="CDD" id="cd00167">
    <property type="entry name" value="SANT"/>
    <property type="match status" value="2"/>
</dbReference>
<keyword evidence="4" id="KW-0238">DNA-binding</keyword>
<feature type="domain" description="HTH myb-type" evidence="9">
    <location>
        <begin position="15"/>
        <end position="69"/>
    </location>
</feature>
<protein>
    <submittedName>
        <fullName evidence="10">Uncharacterized protein</fullName>
    </submittedName>
</protein>
<dbReference type="Proteomes" id="UP001054252">
    <property type="component" value="Unassembled WGS sequence"/>
</dbReference>
<dbReference type="FunFam" id="1.10.10.60:FF:000011">
    <property type="entry name" value="Myb transcription factor"/>
    <property type="match status" value="1"/>
</dbReference>
<dbReference type="Pfam" id="PF00249">
    <property type="entry name" value="Myb_DNA-binding"/>
    <property type="match status" value="2"/>
</dbReference>
<dbReference type="GO" id="GO:0043565">
    <property type="term" value="F:sequence-specific DNA binding"/>
    <property type="evidence" value="ECO:0007669"/>
    <property type="project" value="InterPro"/>
</dbReference>
<evidence type="ECO:0000313" key="10">
    <source>
        <dbReference type="EMBL" id="GKV23563.1"/>
    </source>
</evidence>
<sequence>MPSLSKSFSSEDEGDLRRGPWTLEEDTLLVHYIARHGEGRWNLLAKHAGLRRTGKSCRLRWLNYLKPDVKRGNLSPEEQWLILELHSKWGNRWSKIAQHLPGRTDNEIKNYWRTRVQKQARHLKIDANSTAFRDFIRLFCMPRLIQKIEGSSSSSSIMSPQNSSALPPLLDSASKPNSTPVAASLLPNTGQGPSTLSEAIQSLDLHDQNSDSSEYNCTNSAISSQISQFSKCPTSPFHVIGNNVDHNILGKDFSVDNGCYDMESMNLVATSSMVENYSIGDFPVDDSNWFDSGFSDSLWNMGG</sequence>